<accession>X0VBA5</accession>
<dbReference type="InterPro" id="IPR007560">
    <property type="entry name" value="Restrct_endonuc_IV_Mrr"/>
</dbReference>
<reference evidence="2" key="1">
    <citation type="journal article" date="2014" name="Front. Microbiol.">
        <title>High frequency of phylogenetically diverse reductive dehalogenase-homologous genes in deep subseafloor sedimentary metagenomes.</title>
        <authorList>
            <person name="Kawai M."/>
            <person name="Futagami T."/>
            <person name="Toyoda A."/>
            <person name="Takaki Y."/>
            <person name="Nishi S."/>
            <person name="Hori S."/>
            <person name="Arai W."/>
            <person name="Tsubouchi T."/>
            <person name="Morono Y."/>
            <person name="Uchiyama I."/>
            <person name="Ito T."/>
            <person name="Fujiyama A."/>
            <person name="Inagaki F."/>
            <person name="Takami H."/>
        </authorList>
    </citation>
    <scope>NUCLEOTIDE SEQUENCE</scope>
    <source>
        <strain evidence="2">Expedition CK06-06</strain>
    </source>
</reference>
<sequence>GVELADGVAGLLSGYDRNNGPVSAQKLAEAAHRKGRISGEVPYIQALFTAVTRADNLRRTGQGLRPRFSVAGGRIGLTDWLLDNDLARAEREVLSAVDRYREVARRSLLRQLQQLPQRSVGELVLLLLEQAGISGLSVVRRPGSSGSELHLAGTLCEAGGEVQVAVVVRRGGRDIGREQVTDLRGALHHYGPASAGWVLTTGQVLSGAREEARVPGAAPVTLLDGAGLVKLCEQHRVAVTETQVALPLPDAELFDALRAG</sequence>
<dbReference type="PANTHER" id="PTHR30015:SF7">
    <property type="entry name" value="TYPE IV METHYL-DIRECTED RESTRICTION ENZYME ECOKMRR"/>
    <property type="match status" value="1"/>
</dbReference>
<name>X0VBA5_9ZZZZ</name>
<evidence type="ECO:0000259" key="1">
    <source>
        <dbReference type="Pfam" id="PF04471"/>
    </source>
</evidence>
<comment type="caution">
    <text evidence="2">The sequence shown here is derived from an EMBL/GenBank/DDBJ whole genome shotgun (WGS) entry which is preliminary data.</text>
</comment>
<proteinExistence type="predicted"/>
<feature type="domain" description="Restriction endonuclease type IV Mrr" evidence="1">
    <location>
        <begin position="114"/>
        <end position="232"/>
    </location>
</feature>
<dbReference type="InterPro" id="IPR011856">
    <property type="entry name" value="tRNA_endonuc-like_dom_sf"/>
</dbReference>
<dbReference type="PANTHER" id="PTHR30015">
    <property type="entry name" value="MRR RESTRICTION SYSTEM PROTEIN"/>
    <property type="match status" value="1"/>
</dbReference>
<evidence type="ECO:0000313" key="2">
    <source>
        <dbReference type="EMBL" id="GAG09773.1"/>
    </source>
</evidence>
<dbReference type="EMBL" id="BARS01025924">
    <property type="protein sequence ID" value="GAG09773.1"/>
    <property type="molecule type" value="Genomic_DNA"/>
</dbReference>
<protein>
    <recommendedName>
        <fullName evidence="1">Restriction endonuclease type IV Mrr domain-containing protein</fullName>
    </recommendedName>
</protein>
<organism evidence="2">
    <name type="scientific">marine sediment metagenome</name>
    <dbReference type="NCBI Taxonomy" id="412755"/>
    <lineage>
        <taxon>unclassified sequences</taxon>
        <taxon>metagenomes</taxon>
        <taxon>ecological metagenomes</taxon>
    </lineage>
</organism>
<dbReference type="GO" id="GO:0009307">
    <property type="term" value="P:DNA restriction-modification system"/>
    <property type="evidence" value="ECO:0007669"/>
    <property type="project" value="InterPro"/>
</dbReference>
<dbReference type="Pfam" id="PF04471">
    <property type="entry name" value="Mrr_cat"/>
    <property type="match status" value="1"/>
</dbReference>
<gene>
    <name evidence="2" type="ORF">S01H1_40908</name>
</gene>
<dbReference type="InterPro" id="IPR052906">
    <property type="entry name" value="Type_IV_Methyl-Rstrct_Enzyme"/>
</dbReference>
<dbReference type="AlphaFoldDB" id="X0VBA5"/>
<dbReference type="GO" id="GO:0003677">
    <property type="term" value="F:DNA binding"/>
    <property type="evidence" value="ECO:0007669"/>
    <property type="project" value="InterPro"/>
</dbReference>
<feature type="non-terminal residue" evidence="2">
    <location>
        <position position="1"/>
    </location>
</feature>
<dbReference type="Gene3D" id="3.40.1350.10">
    <property type="match status" value="1"/>
</dbReference>
<dbReference type="GO" id="GO:0015666">
    <property type="term" value="F:restriction endodeoxyribonuclease activity"/>
    <property type="evidence" value="ECO:0007669"/>
    <property type="project" value="TreeGrafter"/>
</dbReference>